<protein>
    <submittedName>
        <fullName evidence="2">Uncharacterized protein</fullName>
    </submittedName>
</protein>
<keyword evidence="1" id="KW-0812">Transmembrane</keyword>
<proteinExistence type="predicted"/>
<organism evidence="2 3">
    <name type="scientific">Solibacillus faecavium</name>
    <dbReference type="NCBI Taxonomy" id="2762221"/>
    <lineage>
        <taxon>Bacteria</taxon>
        <taxon>Bacillati</taxon>
        <taxon>Bacillota</taxon>
        <taxon>Bacilli</taxon>
        <taxon>Bacillales</taxon>
        <taxon>Caryophanaceae</taxon>
        <taxon>Solibacillus</taxon>
    </lineage>
</organism>
<accession>A0ABR8XVE6</accession>
<evidence type="ECO:0000313" key="2">
    <source>
        <dbReference type="EMBL" id="MBD8035914.1"/>
    </source>
</evidence>
<keyword evidence="1" id="KW-1133">Transmembrane helix</keyword>
<sequence>MRNGLTLKIIVYCQTEMSIGVVCFLEVYATILAIIYTCPFVAELRYCSFLHVLLSISLIPTFRYCPFQLFMLN</sequence>
<keyword evidence="3" id="KW-1185">Reference proteome</keyword>
<gene>
    <name evidence="2" type="ORF">H9635_04115</name>
</gene>
<reference evidence="2 3" key="1">
    <citation type="submission" date="2020-08" db="EMBL/GenBank/DDBJ databases">
        <title>A Genomic Blueprint of the Chicken Gut Microbiome.</title>
        <authorList>
            <person name="Gilroy R."/>
            <person name="Ravi A."/>
            <person name="Getino M."/>
            <person name="Pursley I."/>
            <person name="Horton D.L."/>
            <person name="Alikhan N.-F."/>
            <person name="Baker D."/>
            <person name="Gharbi K."/>
            <person name="Hall N."/>
            <person name="Watson M."/>
            <person name="Adriaenssens E.M."/>
            <person name="Foster-Nyarko E."/>
            <person name="Jarju S."/>
            <person name="Secka A."/>
            <person name="Antonio M."/>
            <person name="Oren A."/>
            <person name="Chaudhuri R."/>
            <person name="La Ragione R.M."/>
            <person name="Hildebrand F."/>
            <person name="Pallen M.J."/>
        </authorList>
    </citation>
    <scope>NUCLEOTIDE SEQUENCE [LARGE SCALE GENOMIC DNA]</scope>
    <source>
        <strain evidence="2 3">A46</strain>
    </source>
</reference>
<comment type="caution">
    <text evidence="2">The sequence shown here is derived from an EMBL/GenBank/DDBJ whole genome shotgun (WGS) entry which is preliminary data.</text>
</comment>
<keyword evidence="1" id="KW-0472">Membrane</keyword>
<name>A0ABR8XVE6_9BACL</name>
<dbReference type="Proteomes" id="UP000619101">
    <property type="component" value="Unassembled WGS sequence"/>
</dbReference>
<evidence type="ECO:0000256" key="1">
    <source>
        <dbReference type="SAM" id="Phobius"/>
    </source>
</evidence>
<feature type="transmembrane region" description="Helical" evidence="1">
    <location>
        <begin position="21"/>
        <end position="42"/>
    </location>
</feature>
<dbReference type="EMBL" id="JACSPZ010000002">
    <property type="protein sequence ID" value="MBD8035914.1"/>
    <property type="molecule type" value="Genomic_DNA"/>
</dbReference>
<evidence type="ECO:0000313" key="3">
    <source>
        <dbReference type="Proteomes" id="UP000619101"/>
    </source>
</evidence>
<dbReference type="RefSeq" id="WP_191698886.1">
    <property type="nucleotide sequence ID" value="NZ_JACSPZ010000002.1"/>
</dbReference>